<keyword evidence="6 8" id="KW-1133">Transmembrane helix</keyword>
<comment type="caution">
    <text evidence="10">The sequence shown here is derived from an EMBL/GenBank/DDBJ whole genome shotgun (WGS) entry which is preliminary data.</text>
</comment>
<dbReference type="Gene3D" id="1.10.3720.10">
    <property type="entry name" value="MetI-like"/>
    <property type="match status" value="1"/>
</dbReference>
<proteinExistence type="inferred from homology"/>
<gene>
    <name evidence="10" type="ORF">SMD27_21045</name>
</gene>
<keyword evidence="2 8" id="KW-0813">Transport</keyword>
<evidence type="ECO:0000256" key="1">
    <source>
        <dbReference type="ARBA" id="ARBA00004429"/>
    </source>
</evidence>
<dbReference type="SUPFAM" id="SSF161098">
    <property type="entry name" value="MetI-like"/>
    <property type="match status" value="1"/>
</dbReference>
<dbReference type="EMBL" id="JAXCLW010000009">
    <property type="protein sequence ID" value="MDY0885342.1"/>
    <property type="molecule type" value="Genomic_DNA"/>
</dbReference>
<dbReference type="PROSITE" id="PS50928">
    <property type="entry name" value="ABC_TM1"/>
    <property type="match status" value="1"/>
</dbReference>
<reference evidence="10 11" key="1">
    <citation type="journal article" date="2016" name="Antonie Van Leeuwenhoek">
        <title>Dongia soli sp. nov., isolated from soil from Dokdo, Korea.</title>
        <authorList>
            <person name="Kim D.U."/>
            <person name="Lee H."/>
            <person name="Kim H."/>
            <person name="Kim S.G."/>
            <person name="Ka J.O."/>
        </authorList>
    </citation>
    <scope>NUCLEOTIDE SEQUENCE [LARGE SCALE GENOMIC DNA]</scope>
    <source>
        <strain evidence="10 11">D78</strain>
    </source>
</reference>
<dbReference type="Proteomes" id="UP001279642">
    <property type="component" value="Unassembled WGS sequence"/>
</dbReference>
<keyword evidence="4" id="KW-0997">Cell inner membrane</keyword>
<keyword evidence="11" id="KW-1185">Reference proteome</keyword>
<evidence type="ECO:0000313" key="11">
    <source>
        <dbReference type="Proteomes" id="UP001279642"/>
    </source>
</evidence>
<dbReference type="CDD" id="cd06261">
    <property type="entry name" value="TM_PBP2"/>
    <property type="match status" value="1"/>
</dbReference>
<keyword evidence="5 8" id="KW-0812">Transmembrane</keyword>
<evidence type="ECO:0000256" key="7">
    <source>
        <dbReference type="ARBA" id="ARBA00023136"/>
    </source>
</evidence>
<sequence length="275" mass="30117">MALPTYASKLERIWRWIFLAVCTLILLFLIAPILVITPLSFSSEPFFTYPLPGLSLRWYIDFFTSDRWQIAVMNSIIVAVSSTVLSTFLGTLAALGLSRTKLPFRGAIMSLLISPMVVPIVITAVGMYFFYATIGLANTYLGLILAHSALATPFVVITVTATLTGFDQSLIRAAASLGASGTRTFFKVTLPLILPGVTSGALFAFVTSWDEVVVALFLASPEQRTLPRQMFSGIREQISPTITAAATLLICLSIFLLLSVELLRRRAERLRGIRS</sequence>
<evidence type="ECO:0000256" key="8">
    <source>
        <dbReference type="RuleBase" id="RU363032"/>
    </source>
</evidence>
<comment type="subcellular location">
    <subcellularLocation>
        <location evidence="1">Cell inner membrane</location>
        <topology evidence="1">Multi-pass membrane protein</topology>
    </subcellularLocation>
    <subcellularLocation>
        <location evidence="8">Cell membrane</location>
        <topology evidence="8">Multi-pass membrane protein</topology>
    </subcellularLocation>
</comment>
<evidence type="ECO:0000259" key="9">
    <source>
        <dbReference type="PROSITE" id="PS50928"/>
    </source>
</evidence>
<name>A0ABU5EGG8_9PROT</name>
<accession>A0ABU5EGG8</accession>
<dbReference type="PANTHER" id="PTHR43357:SF4">
    <property type="entry name" value="INNER MEMBRANE ABC TRANSPORTER PERMEASE PROTEIN YDCV"/>
    <property type="match status" value="1"/>
</dbReference>
<organism evidence="10 11">
    <name type="scientific">Dongia soli</name>
    <dbReference type="NCBI Taxonomy" id="600628"/>
    <lineage>
        <taxon>Bacteria</taxon>
        <taxon>Pseudomonadati</taxon>
        <taxon>Pseudomonadota</taxon>
        <taxon>Alphaproteobacteria</taxon>
        <taxon>Rhodospirillales</taxon>
        <taxon>Dongiaceae</taxon>
        <taxon>Dongia</taxon>
    </lineage>
</organism>
<feature type="transmembrane region" description="Helical" evidence="8">
    <location>
        <begin position="68"/>
        <end position="95"/>
    </location>
</feature>
<dbReference type="InterPro" id="IPR035906">
    <property type="entry name" value="MetI-like_sf"/>
</dbReference>
<evidence type="ECO:0000256" key="5">
    <source>
        <dbReference type="ARBA" id="ARBA00022692"/>
    </source>
</evidence>
<evidence type="ECO:0000313" key="10">
    <source>
        <dbReference type="EMBL" id="MDY0885342.1"/>
    </source>
</evidence>
<evidence type="ECO:0000256" key="2">
    <source>
        <dbReference type="ARBA" id="ARBA00022448"/>
    </source>
</evidence>
<feature type="transmembrane region" description="Helical" evidence="8">
    <location>
        <begin position="16"/>
        <end position="41"/>
    </location>
</feature>
<feature type="transmembrane region" description="Helical" evidence="8">
    <location>
        <begin position="140"/>
        <end position="163"/>
    </location>
</feature>
<dbReference type="PANTHER" id="PTHR43357">
    <property type="entry name" value="INNER MEMBRANE ABC TRANSPORTER PERMEASE PROTEIN YDCV"/>
    <property type="match status" value="1"/>
</dbReference>
<feature type="transmembrane region" description="Helical" evidence="8">
    <location>
        <begin position="107"/>
        <end position="134"/>
    </location>
</feature>
<keyword evidence="3" id="KW-1003">Cell membrane</keyword>
<feature type="transmembrane region" description="Helical" evidence="8">
    <location>
        <begin position="242"/>
        <end position="263"/>
    </location>
</feature>
<dbReference type="RefSeq" id="WP_320510417.1">
    <property type="nucleotide sequence ID" value="NZ_JAXCLW010000009.1"/>
</dbReference>
<dbReference type="Pfam" id="PF00528">
    <property type="entry name" value="BPD_transp_1"/>
    <property type="match status" value="1"/>
</dbReference>
<evidence type="ECO:0000256" key="6">
    <source>
        <dbReference type="ARBA" id="ARBA00022989"/>
    </source>
</evidence>
<protein>
    <submittedName>
        <fullName evidence="10">ABC transporter permease</fullName>
    </submittedName>
</protein>
<keyword evidence="7 8" id="KW-0472">Membrane</keyword>
<feature type="transmembrane region" description="Helical" evidence="8">
    <location>
        <begin position="184"/>
        <end position="206"/>
    </location>
</feature>
<evidence type="ECO:0000256" key="3">
    <source>
        <dbReference type="ARBA" id="ARBA00022475"/>
    </source>
</evidence>
<evidence type="ECO:0000256" key="4">
    <source>
        <dbReference type="ARBA" id="ARBA00022519"/>
    </source>
</evidence>
<feature type="domain" description="ABC transmembrane type-1" evidence="9">
    <location>
        <begin position="72"/>
        <end position="260"/>
    </location>
</feature>
<comment type="similarity">
    <text evidence="8">Belongs to the binding-protein-dependent transport system permease family.</text>
</comment>
<dbReference type="InterPro" id="IPR000515">
    <property type="entry name" value="MetI-like"/>
</dbReference>